<gene>
    <name evidence="1" type="ORF">PIB30_020960</name>
</gene>
<accession>A0ABU6R909</accession>
<sequence length="131" mass="13894">MKTNKILDPPQTRRPFTLPTIFISASEASLLLFSENHHVLSPSFIVYIAVHHSFLCAKVIAIAPPTTMPPAAPVASLSIVTLLSAVTDSSSLRFSPVVMVMVVVLLGLDESFSSSMVMRLGLGGDSNGEVG</sequence>
<proteinExistence type="predicted"/>
<evidence type="ECO:0000313" key="2">
    <source>
        <dbReference type="Proteomes" id="UP001341840"/>
    </source>
</evidence>
<evidence type="ECO:0000313" key="1">
    <source>
        <dbReference type="EMBL" id="MED6120456.1"/>
    </source>
</evidence>
<dbReference type="EMBL" id="JASCZI010030276">
    <property type="protein sequence ID" value="MED6120456.1"/>
    <property type="molecule type" value="Genomic_DNA"/>
</dbReference>
<protein>
    <submittedName>
        <fullName evidence="1">Uncharacterized protein</fullName>
    </submittedName>
</protein>
<comment type="caution">
    <text evidence="1">The sequence shown here is derived from an EMBL/GenBank/DDBJ whole genome shotgun (WGS) entry which is preliminary data.</text>
</comment>
<keyword evidence="2" id="KW-1185">Reference proteome</keyword>
<name>A0ABU6R909_9FABA</name>
<dbReference type="Proteomes" id="UP001341840">
    <property type="component" value="Unassembled WGS sequence"/>
</dbReference>
<reference evidence="1 2" key="1">
    <citation type="journal article" date="2023" name="Plants (Basel)">
        <title>Bridging the Gap: Combining Genomics and Transcriptomics Approaches to Understand Stylosanthes scabra, an Orphan Legume from the Brazilian Caatinga.</title>
        <authorList>
            <person name="Ferreira-Neto J.R.C."/>
            <person name="da Silva M.D."/>
            <person name="Binneck E."/>
            <person name="de Melo N.F."/>
            <person name="da Silva R.H."/>
            <person name="de Melo A.L.T.M."/>
            <person name="Pandolfi V."/>
            <person name="Bustamante F.O."/>
            <person name="Brasileiro-Vidal A.C."/>
            <person name="Benko-Iseppon A.M."/>
        </authorList>
    </citation>
    <scope>NUCLEOTIDE SEQUENCE [LARGE SCALE GENOMIC DNA]</scope>
    <source>
        <tissue evidence="1">Leaves</tissue>
    </source>
</reference>
<organism evidence="1 2">
    <name type="scientific">Stylosanthes scabra</name>
    <dbReference type="NCBI Taxonomy" id="79078"/>
    <lineage>
        <taxon>Eukaryota</taxon>
        <taxon>Viridiplantae</taxon>
        <taxon>Streptophyta</taxon>
        <taxon>Embryophyta</taxon>
        <taxon>Tracheophyta</taxon>
        <taxon>Spermatophyta</taxon>
        <taxon>Magnoliopsida</taxon>
        <taxon>eudicotyledons</taxon>
        <taxon>Gunneridae</taxon>
        <taxon>Pentapetalae</taxon>
        <taxon>rosids</taxon>
        <taxon>fabids</taxon>
        <taxon>Fabales</taxon>
        <taxon>Fabaceae</taxon>
        <taxon>Papilionoideae</taxon>
        <taxon>50 kb inversion clade</taxon>
        <taxon>dalbergioids sensu lato</taxon>
        <taxon>Dalbergieae</taxon>
        <taxon>Pterocarpus clade</taxon>
        <taxon>Stylosanthes</taxon>
    </lineage>
</organism>